<evidence type="ECO:0000313" key="1">
    <source>
        <dbReference type="EMBL" id="GEK47011.1"/>
    </source>
</evidence>
<keyword evidence="2" id="KW-1185">Reference proteome</keyword>
<protein>
    <submittedName>
        <fullName evidence="1">Uncharacterized protein</fullName>
    </submittedName>
</protein>
<dbReference type="EMBL" id="BJUK01000011">
    <property type="protein sequence ID" value="GEK47011.1"/>
    <property type="molecule type" value="Genomic_DNA"/>
</dbReference>
<evidence type="ECO:0000313" key="2">
    <source>
        <dbReference type="Proteomes" id="UP000321275"/>
    </source>
</evidence>
<dbReference type="AlphaFoldDB" id="A0A510X7M9"/>
<dbReference type="RefSeq" id="WP_186809943.1">
    <property type="nucleotide sequence ID" value="NZ_BJUK01000011.1"/>
</dbReference>
<dbReference type="Proteomes" id="UP000321275">
    <property type="component" value="Unassembled WGS sequence"/>
</dbReference>
<proteinExistence type="predicted"/>
<sequence>MDAWLATLTLSAGYNTRLVMPPERAALLSSPKALAIVGAFTAEEAYGCLARRPNP</sequence>
<organism evidence="1 2">
    <name type="scientific">Bisbaumannia pacifica</name>
    <dbReference type="NCBI Taxonomy" id="77098"/>
    <lineage>
        <taxon>Bacteria</taxon>
        <taxon>Pseudomonadati</taxon>
        <taxon>Pseudomonadota</taxon>
        <taxon>Gammaproteobacteria</taxon>
        <taxon>Oceanospirillales</taxon>
        <taxon>Halomonadaceae</taxon>
        <taxon>Bisbaumannia</taxon>
    </lineage>
</organism>
<comment type="caution">
    <text evidence="1">The sequence shown here is derived from an EMBL/GenBank/DDBJ whole genome shotgun (WGS) entry which is preliminary data.</text>
</comment>
<reference evidence="1 2" key="1">
    <citation type="submission" date="2019-07" db="EMBL/GenBank/DDBJ databases">
        <title>Whole genome shotgun sequence of Halomonas pacifica NBRC 102220.</title>
        <authorList>
            <person name="Hosoyama A."/>
            <person name="Uohara A."/>
            <person name="Ohji S."/>
            <person name="Ichikawa N."/>
        </authorList>
    </citation>
    <scope>NUCLEOTIDE SEQUENCE [LARGE SCALE GENOMIC DNA]</scope>
    <source>
        <strain evidence="1 2">NBRC 102220</strain>
    </source>
</reference>
<name>A0A510X7M9_9GAMM</name>
<gene>
    <name evidence="1" type="ORF">HPA02_12940</name>
</gene>
<accession>A0A510X7M9</accession>